<evidence type="ECO:0000313" key="5">
    <source>
        <dbReference type="Proteomes" id="UP000228945"/>
    </source>
</evidence>
<protein>
    <submittedName>
        <fullName evidence="4">GNAT family N-acetyltransferase</fullName>
    </submittedName>
</protein>
<dbReference type="AlphaFoldDB" id="A0A2D2AW40"/>
<dbReference type="RefSeq" id="WP_099621481.1">
    <property type="nucleotide sequence ID" value="NZ_CP024201.1"/>
</dbReference>
<keyword evidence="1 4" id="KW-0808">Transferase</keyword>
<proteinExistence type="predicted"/>
<dbReference type="PROSITE" id="PS51186">
    <property type="entry name" value="GNAT"/>
    <property type="match status" value="1"/>
</dbReference>
<evidence type="ECO:0000313" key="4">
    <source>
        <dbReference type="EMBL" id="ATQ42224.1"/>
    </source>
</evidence>
<dbReference type="PANTHER" id="PTHR43420:SF12">
    <property type="entry name" value="N-ACETYLTRANSFERASE DOMAIN-CONTAINING PROTEIN"/>
    <property type="match status" value="1"/>
</dbReference>
<dbReference type="Proteomes" id="UP000228945">
    <property type="component" value="Chromosome"/>
</dbReference>
<dbReference type="GO" id="GO:0016747">
    <property type="term" value="F:acyltransferase activity, transferring groups other than amino-acyl groups"/>
    <property type="evidence" value="ECO:0007669"/>
    <property type="project" value="InterPro"/>
</dbReference>
<dbReference type="InterPro" id="IPR016181">
    <property type="entry name" value="Acyl_CoA_acyltransferase"/>
</dbReference>
<dbReference type="SUPFAM" id="SSF55729">
    <property type="entry name" value="Acyl-CoA N-acyltransferases (Nat)"/>
    <property type="match status" value="1"/>
</dbReference>
<name>A0A2D2AW40_9CAUL</name>
<dbReference type="Pfam" id="PF24553">
    <property type="entry name" value="Rv0428c_C"/>
    <property type="match status" value="1"/>
</dbReference>
<evidence type="ECO:0000256" key="2">
    <source>
        <dbReference type="ARBA" id="ARBA00023315"/>
    </source>
</evidence>
<keyword evidence="2" id="KW-0012">Acyltransferase</keyword>
<evidence type="ECO:0000259" key="3">
    <source>
        <dbReference type="PROSITE" id="PS51186"/>
    </source>
</evidence>
<sequence length="241" mass="26240">MVDIIALEDVSARAWPSLHRERLGGWRLYASTGHTGRANTCWVLGAPDRPLDDAFRETEAWYAARGLPSKFKTVDGVTPQGFEAELTGRGFSPRTETLVMVGPVGGTSAGVLLGEEPDEPFQAVLFETLYRDKADADERLDTARRIPRPKRFARIDVDGVPAAVGALAVDGDWAGVSLMRTSPNHRRQGLAARIVAALLAEAEAAGARRSYLQVEADNSGAVALYQAMGFAEAYSYRYWAR</sequence>
<dbReference type="InterPro" id="IPR000182">
    <property type="entry name" value="GNAT_dom"/>
</dbReference>
<keyword evidence="5" id="KW-1185">Reference proteome</keyword>
<dbReference type="InterPro" id="IPR050680">
    <property type="entry name" value="YpeA/RimI_acetyltransf"/>
</dbReference>
<dbReference type="OrthoDB" id="9775595at2"/>
<accession>A0A2D2AW40</accession>
<dbReference type="Gene3D" id="3.40.630.30">
    <property type="match status" value="1"/>
</dbReference>
<evidence type="ECO:0000256" key="1">
    <source>
        <dbReference type="ARBA" id="ARBA00022679"/>
    </source>
</evidence>
<gene>
    <name evidence="4" type="ORF">CSW64_07230</name>
</gene>
<reference evidence="4 5" key="1">
    <citation type="submission" date="2017-10" db="EMBL/GenBank/DDBJ databases">
        <title>Genome sequence of Caulobacter mirabilis FWC38.</title>
        <authorList>
            <person name="Fiebig A."/>
            <person name="Crosson S."/>
        </authorList>
    </citation>
    <scope>NUCLEOTIDE SEQUENCE [LARGE SCALE GENOMIC DNA]</scope>
    <source>
        <strain evidence="4 5">FWC 38</strain>
    </source>
</reference>
<dbReference type="KEGG" id="cmb:CSW64_07230"/>
<dbReference type="EMBL" id="CP024201">
    <property type="protein sequence ID" value="ATQ42224.1"/>
    <property type="molecule type" value="Genomic_DNA"/>
</dbReference>
<dbReference type="PANTHER" id="PTHR43420">
    <property type="entry name" value="ACETYLTRANSFERASE"/>
    <property type="match status" value="1"/>
</dbReference>
<feature type="domain" description="N-acetyltransferase" evidence="3">
    <location>
        <begin position="108"/>
        <end position="241"/>
    </location>
</feature>
<dbReference type="InterPro" id="IPR056935">
    <property type="entry name" value="Rv0428c-like_C"/>
</dbReference>
<organism evidence="4 5">
    <name type="scientific">Caulobacter mirabilis</name>
    <dbReference type="NCBI Taxonomy" id="69666"/>
    <lineage>
        <taxon>Bacteria</taxon>
        <taxon>Pseudomonadati</taxon>
        <taxon>Pseudomonadota</taxon>
        <taxon>Alphaproteobacteria</taxon>
        <taxon>Caulobacterales</taxon>
        <taxon>Caulobacteraceae</taxon>
        <taxon>Caulobacter</taxon>
    </lineage>
</organism>